<feature type="domain" description="Gfd2/YDR514C-like C-terminal" evidence="1">
    <location>
        <begin position="78"/>
        <end position="263"/>
    </location>
</feature>
<name>A0ABQ8KY92_9APHY</name>
<dbReference type="InterPro" id="IPR040151">
    <property type="entry name" value="Gfd2/YDR514C-like"/>
</dbReference>
<dbReference type="Pfam" id="PF21762">
    <property type="entry name" value="DEDDh_C"/>
    <property type="match status" value="1"/>
</dbReference>
<protein>
    <recommendedName>
        <fullName evidence="1">Gfd2/YDR514C-like C-terminal domain-containing protein</fullName>
    </recommendedName>
</protein>
<sequence length="351" mass="39957">MQLTKELIPIPSSDYLIQSSDLTNCSPSVYNDAAALKKAIKTIEKNNKRIKGAPSLLTNRRINFEKIRTIWAAKVGTWLAIDFEAWDRDHSLLTEYGWSLVRWEGEGDNKREVTEDGHLIVKEYRGFHQTYVQENRDANHYNFGKSEDVDKFTFRQRIRDMIAKYREMGPLFLVFHDNNQDVKYLRSDAIKALSDFEYLLPDQPPESGVYVIDTGDLFAALEGEGSGNKRSLERACRHLQIPTEFLHNAGNDAHYTLAAMIAMASGDTLDVQRDKRWPNRTSSINTKVEFMPWEEDSDEDDLEAIMPGSRATMQISGEQVMPNPDGNEDLPEVEDDITEALQNGGLIPVHA</sequence>
<evidence type="ECO:0000313" key="3">
    <source>
        <dbReference type="Proteomes" id="UP000814176"/>
    </source>
</evidence>
<dbReference type="Proteomes" id="UP000814176">
    <property type="component" value="Unassembled WGS sequence"/>
</dbReference>
<dbReference type="PANTHER" id="PTHR28083:SF1">
    <property type="entry name" value="GOOD FOR FULL DBP5 ACTIVITY PROTEIN 2"/>
    <property type="match status" value="1"/>
</dbReference>
<dbReference type="InterPro" id="IPR048519">
    <property type="entry name" value="Gfd2/YDR514C-like_C"/>
</dbReference>
<dbReference type="InterPro" id="IPR012337">
    <property type="entry name" value="RNaseH-like_sf"/>
</dbReference>
<dbReference type="InterPro" id="IPR036397">
    <property type="entry name" value="RNaseH_sf"/>
</dbReference>
<dbReference type="EMBL" id="JADCUA010000001">
    <property type="protein sequence ID" value="KAH9844277.1"/>
    <property type="molecule type" value="Genomic_DNA"/>
</dbReference>
<evidence type="ECO:0000313" key="2">
    <source>
        <dbReference type="EMBL" id="KAH9844277.1"/>
    </source>
</evidence>
<evidence type="ECO:0000259" key="1">
    <source>
        <dbReference type="Pfam" id="PF21762"/>
    </source>
</evidence>
<dbReference type="PANTHER" id="PTHR28083">
    <property type="entry name" value="GOOD FOR FULL DBP5 ACTIVITY PROTEIN 2"/>
    <property type="match status" value="1"/>
</dbReference>
<accession>A0ABQ8KY92</accession>
<dbReference type="RefSeq" id="XP_047785087.1">
    <property type="nucleotide sequence ID" value="XM_047920014.1"/>
</dbReference>
<dbReference type="GeneID" id="72000746"/>
<reference evidence="2 3" key="1">
    <citation type="journal article" date="2021" name="Environ. Microbiol.">
        <title>Gene family expansions and transcriptome signatures uncover fungal adaptations to wood decay.</title>
        <authorList>
            <person name="Hage H."/>
            <person name="Miyauchi S."/>
            <person name="Viragh M."/>
            <person name="Drula E."/>
            <person name="Min B."/>
            <person name="Chaduli D."/>
            <person name="Navarro D."/>
            <person name="Favel A."/>
            <person name="Norest M."/>
            <person name="Lesage-Meessen L."/>
            <person name="Balint B."/>
            <person name="Merenyi Z."/>
            <person name="de Eugenio L."/>
            <person name="Morin E."/>
            <person name="Martinez A.T."/>
            <person name="Baldrian P."/>
            <person name="Stursova M."/>
            <person name="Martinez M.J."/>
            <person name="Novotny C."/>
            <person name="Magnuson J.K."/>
            <person name="Spatafora J.W."/>
            <person name="Maurice S."/>
            <person name="Pangilinan J."/>
            <person name="Andreopoulos W."/>
            <person name="LaButti K."/>
            <person name="Hundley H."/>
            <person name="Na H."/>
            <person name="Kuo A."/>
            <person name="Barry K."/>
            <person name="Lipzen A."/>
            <person name="Henrissat B."/>
            <person name="Riley R."/>
            <person name="Ahrendt S."/>
            <person name="Nagy L.G."/>
            <person name="Grigoriev I.V."/>
            <person name="Martin F."/>
            <person name="Rosso M.N."/>
        </authorList>
    </citation>
    <scope>NUCLEOTIDE SEQUENCE [LARGE SCALE GENOMIC DNA]</scope>
    <source>
        <strain evidence="2 3">CIRM-BRFM 1785</strain>
    </source>
</reference>
<dbReference type="SUPFAM" id="SSF53098">
    <property type="entry name" value="Ribonuclease H-like"/>
    <property type="match status" value="1"/>
</dbReference>
<dbReference type="Gene3D" id="3.30.420.10">
    <property type="entry name" value="Ribonuclease H-like superfamily/Ribonuclease H"/>
    <property type="match status" value="1"/>
</dbReference>
<proteinExistence type="predicted"/>
<organism evidence="2 3">
    <name type="scientific">Rhodofomes roseus</name>
    <dbReference type="NCBI Taxonomy" id="34475"/>
    <lineage>
        <taxon>Eukaryota</taxon>
        <taxon>Fungi</taxon>
        <taxon>Dikarya</taxon>
        <taxon>Basidiomycota</taxon>
        <taxon>Agaricomycotina</taxon>
        <taxon>Agaricomycetes</taxon>
        <taxon>Polyporales</taxon>
        <taxon>Rhodofomes</taxon>
    </lineage>
</organism>
<comment type="caution">
    <text evidence="2">The sequence shown here is derived from an EMBL/GenBank/DDBJ whole genome shotgun (WGS) entry which is preliminary data.</text>
</comment>
<gene>
    <name evidence="2" type="ORF">C8Q71DRAFT_698327</name>
</gene>
<keyword evidence="3" id="KW-1185">Reference proteome</keyword>